<dbReference type="SUPFAM" id="SSF49344">
    <property type="entry name" value="CBD9-like"/>
    <property type="match status" value="1"/>
</dbReference>
<dbReference type="Pfam" id="PF19313">
    <property type="entry name" value="DUF5916"/>
    <property type="match status" value="1"/>
</dbReference>
<dbReference type="CDD" id="cd09618">
    <property type="entry name" value="CBM9_like_2"/>
    <property type="match status" value="1"/>
</dbReference>
<feature type="non-terminal residue" evidence="3">
    <location>
        <position position="1"/>
    </location>
</feature>
<accession>A0A381PDT5</accession>
<dbReference type="GO" id="GO:0016052">
    <property type="term" value="P:carbohydrate catabolic process"/>
    <property type="evidence" value="ECO:0007669"/>
    <property type="project" value="InterPro"/>
</dbReference>
<sequence length="734" mass="83274">VHNRLIYILFFGFLYSQSFLDLTPRPLYNINKINTPITLDGQLNESVWQSAQIATGFTGTNAFQGEPAALKTEAKLLYDDSNLYVAFIAYTPPEKIRTSLSKRDNLNDDDNWVAIDLDLFGDESLVYGIGANPSGVQIDGRSGYRFDPSLDLIFDVKTSITDYGYIVEFAIPFSSLRYSVGKNQDWRVNFRREYTTDDELVHHVVWASQIQGIECQTCQMAFLNGLEPPKQEAGNIEYIPSLVAGYSEDFNNDSTSDNVEPSLFVKYPVSSVDLLEIAINPDFSQIESDDIKNDINTVNALYFRERRPFFSEGAELFKFQSERGYINLFYSRTINDPSVAVKYTGKVGKTSYGVISAIDESSPLLLPFEESSTIVQMGESMSNIVRVKRMLKNASSIGAIITNRTFDEGGDMTTGGIDFHYHPGKNLHLTLHATASIHNEPDSLSTIFDDNPYTFDNHTAKFDGEEITGNALGFSLSKMDRTDTTGLTIRLRSPGFRTSNGFEKNNSTKWIKLSKGKGIFYDNHPRLLASGHRVSMVHKTNYDGDIKKQEFEFNNEFNFLNGYVLQIGTEIENELFREVQFDNMFDMNISVTGKLNAKTKIHGGIAGGDTIIRYLDTPEQTDSYGIWSYVEYKISDQASTGIGIQYEDAKNYYDGFLLNSWYTHSFTSKLSLRTKIQYSDFSNNWFIEPMLTYQPNAFSALYFGINEFLSTEDNMFSNLTESERQLFVKFQYLF</sequence>
<dbReference type="Gene3D" id="2.60.40.1190">
    <property type="match status" value="1"/>
</dbReference>
<gene>
    <name evidence="3" type="ORF">METZ01_LOCUS18039</name>
</gene>
<organism evidence="3">
    <name type="scientific">marine metagenome</name>
    <dbReference type="NCBI Taxonomy" id="408172"/>
    <lineage>
        <taxon>unclassified sequences</taxon>
        <taxon>metagenomes</taxon>
        <taxon>ecological metagenomes</taxon>
    </lineage>
</organism>
<dbReference type="EMBL" id="UINC01000952">
    <property type="protein sequence ID" value="SUZ65185.1"/>
    <property type="molecule type" value="Genomic_DNA"/>
</dbReference>
<dbReference type="GO" id="GO:0030246">
    <property type="term" value="F:carbohydrate binding"/>
    <property type="evidence" value="ECO:0007669"/>
    <property type="project" value="InterPro"/>
</dbReference>
<evidence type="ECO:0000259" key="2">
    <source>
        <dbReference type="Pfam" id="PF19313"/>
    </source>
</evidence>
<dbReference type="AlphaFoldDB" id="A0A381PDT5"/>
<dbReference type="Pfam" id="PF06452">
    <property type="entry name" value="CBM9_1"/>
    <property type="match status" value="1"/>
</dbReference>
<protein>
    <submittedName>
        <fullName evidence="3">Uncharacterized protein</fullName>
    </submittedName>
</protein>
<dbReference type="InterPro" id="IPR010502">
    <property type="entry name" value="Carb-bd_dom_fam9"/>
</dbReference>
<reference evidence="3" key="1">
    <citation type="submission" date="2018-05" db="EMBL/GenBank/DDBJ databases">
        <authorList>
            <person name="Lanie J.A."/>
            <person name="Ng W.-L."/>
            <person name="Kazmierczak K.M."/>
            <person name="Andrzejewski T.M."/>
            <person name="Davidsen T.M."/>
            <person name="Wayne K.J."/>
            <person name="Tettelin H."/>
            <person name="Glass J.I."/>
            <person name="Rusch D."/>
            <person name="Podicherti R."/>
            <person name="Tsui H.-C.T."/>
            <person name="Winkler M.E."/>
        </authorList>
    </citation>
    <scope>NUCLEOTIDE SEQUENCE</scope>
</reference>
<dbReference type="InterPro" id="IPR045670">
    <property type="entry name" value="DUF5916"/>
</dbReference>
<proteinExistence type="predicted"/>
<name>A0A381PDT5_9ZZZZ</name>
<dbReference type="GO" id="GO:0004553">
    <property type="term" value="F:hydrolase activity, hydrolyzing O-glycosyl compounds"/>
    <property type="evidence" value="ECO:0007669"/>
    <property type="project" value="InterPro"/>
</dbReference>
<evidence type="ECO:0000313" key="3">
    <source>
        <dbReference type="EMBL" id="SUZ65185.1"/>
    </source>
</evidence>
<evidence type="ECO:0000259" key="1">
    <source>
        <dbReference type="Pfam" id="PF06452"/>
    </source>
</evidence>
<feature type="domain" description="Carbohydrate-binding" evidence="1">
    <location>
        <begin position="39"/>
        <end position="196"/>
    </location>
</feature>
<feature type="domain" description="DUF5916" evidence="2">
    <location>
        <begin position="244"/>
        <end position="336"/>
    </location>
</feature>